<feature type="compositionally biased region" description="Polar residues" evidence="1">
    <location>
        <begin position="22"/>
        <end position="33"/>
    </location>
</feature>
<feature type="region of interest" description="Disordered" evidence="1">
    <location>
        <begin position="822"/>
        <end position="862"/>
    </location>
</feature>
<feature type="compositionally biased region" description="Low complexity" evidence="1">
    <location>
        <begin position="43"/>
        <end position="55"/>
    </location>
</feature>
<accession>A0AAN9UH82</accession>
<feature type="compositionally biased region" description="Acidic residues" evidence="1">
    <location>
        <begin position="107"/>
        <end position="120"/>
    </location>
</feature>
<evidence type="ECO:0000313" key="4">
    <source>
        <dbReference type="Proteomes" id="UP001320245"/>
    </source>
</evidence>
<dbReference type="Proteomes" id="UP001320245">
    <property type="component" value="Unassembled WGS sequence"/>
</dbReference>
<reference evidence="3 4" key="1">
    <citation type="journal article" date="2023" name="PLoS ONE">
        <title>Cytospora paraplurivora sp. nov. isolated from orchards with fruit tree decline syndrome in Ontario, Canada.</title>
        <authorList>
            <person name="Ilyukhin E."/>
            <person name="Nguyen H.D.T."/>
            <person name="Castle A.J."/>
            <person name="Ellouze W."/>
        </authorList>
    </citation>
    <scope>NUCLEOTIDE SEQUENCE [LARGE SCALE GENOMIC DNA]</scope>
    <source>
        <strain evidence="3 4">FDS-564</strain>
    </source>
</reference>
<feature type="compositionally biased region" description="Polar residues" evidence="1">
    <location>
        <begin position="881"/>
        <end position="890"/>
    </location>
</feature>
<dbReference type="AlphaFoldDB" id="A0AAN9UH82"/>
<proteinExistence type="predicted"/>
<dbReference type="Pfam" id="PF12511">
    <property type="entry name" value="DUF3716"/>
    <property type="match status" value="1"/>
</dbReference>
<dbReference type="SMART" id="SM00355">
    <property type="entry name" value="ZnF_C2H2"/>
    <property type="match status" value="2"/>
</dbReference>
<feature type="region of interest" description="Disordered" evidence="1">
    <location>
        <begin position="1"/>
        <end position="182"/>
    </location>
</feature>
<protein>
    <recommendedName>
        <fullName evidence="2">C2H2-type domain-containing protein</fullName>
    </recommendedName>
</protein>
<feature type="region of interest" description="Disordered" evidence="1">
    <location>
        <begin position="286"/>
        <end position="323"/>
    </location>
</feature>
<evidence type="ECO:0000256" key="1">
    <source>
        <dbReference type="SAM" id="MobiDB-lite"/>
    </source>
</evidence>
<feature type="region of interest" description="Disordered" evidence="1">
    <location>
        <begin position="880"/>
        <end position="904"/>
    </location>
</feature>
<dbReference type="PROSITE" id="PS00028">
    <property type="entry name" value="ZINC_FINGER_C2H2_1"/>
    <property type="match status" value="1"/>
</dbReference>
<evidence type="ECO:0000313" key="3">
    <source>
        <dbReference type="EMBL" id="KAK7747851.1"/>
    </source>
</evidence>
<comment type="caution">
    <text evidence="3">The sequence shown here is derived from an EMBL/GenBank/DDBJ whole genome shotgun (WGS) entry which is preliminary data.</text>
</comment>
<feature type="compositionally biased region" description="Acidic residues" evidence="1">
    <location>
        <begin position="69"/>
        <end position="82"/>
    </location>
</feature>
<feature type="domain" description="C2H2-type" evidence="2">
    <location>
        <begin position="594"/>
        <end position="617"/>
    </location>
</feature>
<dbReference type="InterPro" id="IPR022190">
    <property type="entry name" value="DUF3716"/>
</dbReference>
<dbReference type="InterPro" id="IPR013087">
    <property type="entry name" value="Znf_C2H2_type"/>
</dbReference>
<gene>
    <name evidence="3" type="ORF">SLS53_001100</name>
</gene>
<feature type="compositionally biased region" description="Low complexity" evidence="1">
    <location>
        <begin position="159"/>
        <end position="176"/>
    </location>
</feature>
<keyword evidence="4" id="KW-1185">Reference proteome</keyword>
<feature type="compositionally biased region" description="Basic and acidic residues" evidence="1">
    <location>
        <begin position="10"/>
        <end position="21"/>
    </location>
</feature>
<feature type="region of interest" description="Disordered" evidence="1">
    <location>
        <begin position="507"/>
        <end position="537"/>
    </location>
</feature>
<sequence>MSAALHQRKANPDLKPGESNKRPSASPSKNPSEPTKVLDHVQSGSGPDDGSDPSPNALDVSSVQRENGPDIEADSDSDDEIMYETSDKNTGVDDAIAIDEVASQDNTSDDDTDSASDDETTDRPMSLPSGDAHSSSRQLFQPPAESDDEDEGTEEDDASSVSSSAQSSPAAEPTAALPSANIQHQMDYPSNILEMATSKRAYFIWEDETIAFKKSGGAIFPEGYQKCTEIPERPWICPVRSCRLVYKTYLGLGNHFKFTHKKAMFNDNMDGTLSLVGSYLQKNESGKSPPVVVSKRPLDPKEPPMIEPTIPIKNGNEKASSAPRTALLARSRDEERIAMAGPDTVTPESVRNAGSFAKAETGNSEKMWEYILPFLKVHKTIPKINWVRHVIHLPRVRDLKWNEERIKDHPYRDSHPRDITALILYITGVETPTPCSSCVEGKGPFLGCIMISPAASEEAKASVLACANCYYHCGQSQCSNNPENRRSRDSQLKKSYNLKLLSDKAAGRVAATTTSESRESSTKLRTPVPSATPSHQHHLKVLEPSEINNIEMASESRTYKVIHGKDGEMIQMHGALIPEKYDLDRTIPGYPWICPVRSCRMVFKRITNLGGHFASKHRGVLFNDNLDGTLSAVALYKKPISGNFCPGLIISRKPLNTTEPPMEKPRIPLYNAPKPVKVQKPTKLASLAINQPKKIIPYGDYLHRDDMHGDAKRLWDYMQPYMPRSLSTIRDPAVLNLFGLSRVRSLKWRKSWHQDPLLDNDWRQIAGLLIHLVGVENDNLDKCWRCGSRSEPPTSFVPPIAQWAAATATATPSSDGMMAIGSNTNSNKRSHSVMSDDEQEEQRALRRRSERIQVRPSVPEAKAEPARKLVTFPILSKEKQASVTGTSRGGSDTPVLHPGQTTPDGQLEMEEWEIAPGRIRETGVKKPNTFSKSYLETNQMVRISPEFSFRVETVKSGRTLEFDADRAKTRYCALASGKLRVTLEGQPEFTVGTHGVFIIKAGVKGWVQNRLYIDSILHVSAVEVEC</sequence>
<organism evidence="3 4">
    <name type="scientific">Cytospora paraplurivora</name>
    <dbReference type="NCBI Taxonomy" id="2898453"/>
    <lineage>
        <taxon>Eukaryota</taxon>
        <taxon>Fungi</taxon>
        <taxon>Dikarya</taxon>
        <taxon>Ascomycota</taxon>
        <taxon>Pezizomycotina</taxon>
        <taxon>Sordariomycetes</taxon>
        <taxon>Sordariomycetidae</taxon>
        <taxon>Diaporthales</taxon>
        <taxon>Cytosporaceae</taxon>
        <taxon>Cytospora</taxon>
    </lineage>
</organism>
<dbReference type="EMBL" id="JAJSPL020000003">
    <property type="protein sequence ID" value="KAK7747851.1"/>
    <property type="molecule type" value="Genomic_DNA"/>
</dbReference>
<feature type="compositionally biased region" description="Acidic residues" evidence="1">
    <location>
        <begin position="145"/>
        <end position="158"/>
    </location>
</feature>
<name>A0AAN9UH82_9PEZI</name>
<evidence type="ECO:0000259" key="2">
    <source>
        <dbReference type="PROSITE" id="PS00028"/>
    </source>
</evidence>